<evidence type="ECO:0000256" key="4">
    <source>
        <dbReference type="ARBA" id="ARBA00022840"/>
    </source>
</evidence>
<evidence type="ECO:0000256" key="2">
    <source>
        <dbReference type="ARBA" id="ARBA00022448"/>
    </source>
</evidence>
<dbReference type="PANTHER" id="PTHR43776:SF7">
    <property type="entry name" value="D,D-DIPEPTIDE TRANSPORT ATP-BINDING PROTEIN DDPF-RELATED"/>
    <property type="match status" value="1"/>
</dbReference>
<sequence>MATDPATPLVDVSGLHVSYPGTGRRPAVHAVDDVSFTIAAGQIVGLVGESGSGKSSIGSVLLGLVEPDAGRLIFAGQDITRSRRRDRRLIARQLQAVFQDPFGSMNPTLTVGDTLAETLRYNLGLSHEQIHNRLGDALTEVGLDESVLGRYPAQFSGGQRQRLAIARAIAVEPSFLICDEAVSALDLSVQAQVLNLLMRLRTRRNLSYLFISHDLAVVRYLSDQIVVLYAGRIVERGPAEIVGERPSHPYTQALLAAAPVADPDEQTERRARRTTLTVRSERPATGCSFADRCPFAIDRCRVERPELIAHASGAFVACHRADELTATTAPAPSSRP</sequence>
<dbReference type="PROSITE" id="PS50893">
    <property type="entry name" value="ABC_TRANSPORTER_2"/>
    <property type="match status" value="1"/>
</dbReference>
<dbReference type="InterPro" id="IPR003593">
    <property type="entry name" value="AAA+_ATPase"/>
</dbReference>
<protein>
    <submittedName>
        <fullName evidence="6">ABC transporter ATP-binding protein</fullName>
    </submittedName>
</protein>
<dbReference type="InterPro" id="IPR013563">
    <property type="entry name" value="Oligopep_ABC_C"/>
</dbReference>
<dbReference type="InterPro" id="IPR017871">
    <property type="entry name" value="ABC_transporter-like_CS"/>
</dbReference>
<dbReference type="EMBL" id="JABENB010000001">
    <property type="protein sequence ID" value="NNG38267.1"/>
    <property type="molecule type" value="Genomic_DNA"/>
</dbReference>
<evidence type="ECO:0000313" key="7">
    <source>
        <dbReference type="Proteomes" id="UP000557772"/>
    </source>
</evidence>
<evidence type="ECO:0000256" key="3">
    <source>
        <dbReference type="ARBA" id="ARBA00022741"/>
    </source>
</evidence>
<keyword evidence="7" id="KW-1185">Reference proteome</keyword>
<keyword evidence="4 6" id="KW-0067">ATP-binding</keyword>
<dbReference type="SMART" id="SM00382">
    <property type="entry name" value="AAA"/>
    <property type="match status" value="1"/>
</dbReference>
<dbReference type="SUPFAM" id="SSF52540">
    <property type="entry name" value="P-loop containing nucleoside triphosphate hydrolases"/>
    <property type="match status" value="1"/>
</dbReference>
<name>A0A849AED0_9MICO</name>
<evidence type="ECO:0000313" key="6">
    <source>
        <dbReference type="EMBL" id="NNG38267.1"/>
    </source>
</evidence>
<reference evidence="6 7" key="1">
    <citation type="submission" date="2020-05" db="EMBL/GenBank/DDBJ databases">
        <title>Flexivirga sp. ID2601S isolated from air conditioner.</title>
        <authorList>
            <person name="Kim D.H."/>
        </authorList>
    </citation>
    <scope>NUCLEOTIDE SEQUENCE [LARGE SCALE GENOMIC DNA]</scope>
    <source>
        <strain evidence="6 7">ID2601S</strain>
    </source>
</reference>
<evidence type="ECO:0000256" key="1">
    <source>
        <dbReference type="ARBA" id="ARBA00005417"/>
    </source>
</evidence>
<keyword evidence="3" id="KW-0547">Nucleotide-binding</keyword>
<comment type="similarity">
    <text evidence="1">Belongs to the ABC transporter superfamily.</text>
</comment>
<keyword evidence="2" id="KW-0813">Transport</keyword>
<dbReference type="FunFam" id="3.40.50.300:FF:000016">
    <property type="entry name" value="Oligopeptide ABC transporter ATP-binding component"/>
    <property type="match status" value="1"/>
</dbReference>
<dbReference type="GO" id="GO:0005524">
    <property type="term" value="F:ATP binding"/>
    <property type="evidence" value="ECO:0007669"/>
    <property type="project" value="UniProtKB-KW"/>
</dbReference>
<dbReference type="GO" id="GO:0015833">
    <property type="term" value="P:peptide transport"/>
    <property type="evidence" value="ECO:0007669"/>
    <property type="project" value="InterPro"/>
</dbReference>
<dbReference type="NCBIfam" id="TIGR01727">
    <property type="entry name" value="oligo_HPY"/>
    <property type="match status" value="1"/>
</dbReference>
<dbReference type="PANTHER" id="PTHR43776">
    <property type="entry name" value="TRANSPORT ATP-BINDING PROTEIN"/>
    <property type="match status" value="1"/>
</dbReference>
<gene>
    <name evidence="6" type="ORF">HJ588_03135</name>
</gene>
<feature type="domain" description="ABC transporter" evidence="5">
    <location>
        <begin position="10"/>
        <end position="255"/>
    </location>
</feature>
<dbReference type="AlphaFoldDB" id="A0A849AED0"/>
<dbReference type="InterPro" id="IPR003439">
    <property type="entry name" value="ABC_transporter-like_ATP-bd"/>
</dbReference>
<proteinExistence type="inferred from homology"/>
<dbReference type="Gene3D" id="3.40.50.300">
    <property type="entry name" value="P-loop containing nucleotide triphosphate hydrolases"/>
    <property type="match status" value="1"/>
</dbReference>
<dbReference type="RefSeq" id="WP_171151844.1">
    <property type="nucleotide sequence ID" value="NZ_JABENB010000001.1"/>
</dbReference>
<dbReference type="Pfam" id="PF08352">
    <property type="entry name" value="oligo_HPY"/>
    <property type="match status" value="1"/>
</dbReference>
<dbReference type="Proteomes" id="UP000557772">
    <property type="component" value="Unassembled WGS sequence"/>
</dbReference>
<dbReference type="InterPro" id="IPR027417">
    <property type="entry name" value="P-loop_NTPase"/>
</dbReference>
<dbReference type="InterPro" id="IPR050319">
    <property type="entry name" value="ABC_transp_ATP-bind"/>
</dbReference>
<evidence type="ECO:0000259" key="5">
    <source>
        <dbReference type="PROSITE" id="PS50893"/>
    </source>
</evidence>
<comment type="caution">
    <text evidence="6">The sequence shown here is derived from an EMBL/GenBank/DDBJ whole genome shotgun (WGS) entry which is preliminary data.</text>
</comment>
<accession>A0A849AED0</accession>
<dbReference type="Pfam" id="PF00005">
    <property type="entry name" value="ABC_tran"/>
    <property type="match status" value="1"/>
</dbReference>
<dbReference type="PROSITE" id="PS00211">
    <property type="entry name" value="ABC_TRANSPORTER_1"/>
    <property type="match status" value="1"/>
</dbReference>
<dbReference type="CDD" id="cd03257">
    <property type="entry name" value="ABC_NikE_OppD_transporters"/>
    <property type="match status" value="1"/>
</dbReference>
<dbReference type="GO" id="GO:0016887">
    <property type="term" value="F:ATP hydrolysis activity"/>
    <property type="evidence" value="ECO:0007669"/>
    <property type="project" value="InterPro"/>
</dbReference>
<organism evidence="6 7">
    <name type="scientific">Flexivirga aerilata</name>
    <dbReference type="NCBI Taxonomy" id="1656889"/>
    <lineage>
        <taxon>Bacteria</taxon>
        <taxon>Bacillati</taxon>
        <taxon>Actinomycetota</taxon>
        <taxon>Actinomycetes</taxon>
        <taxon>Micrococcales</taxon>
        <taxon>Dermacoccaceae</taxon>
        <taxon>Flexivirga</taxon>
    </lineage>
</organism>
<dbReference type="GO" id="GO:0055085">
    <property type="term" value="P:transmembrane transport"/>
    <property type="evidence" value="ECO:0007669"/>
    <property type="project" value="UniProtKB-ARBA"/>
</dbReference>